<proteinExistence type="predicted"/>
<evidence type="ECO:0000313" key="2">
    <source>
        <dbReference type="Proteomes" id="UP000499080"/>
    </source>
</evidence>
<reference evidence="1 2" key="1">
    <citation type="journal article" date="2019" name="Sci. Rep.">
        <title>Orb-weaving spider Araneus ventricosus genome elucidates the spidroin gene catalogue.</title>
        <authorList>
            <person name="Kono N."/>
            <person name="Nakamura H."/>
            <person name="Ohtoshi R."/>
            <person name="Moran D.A.P."/>
            <person name="Shinohara A."/>
            <person name="Yoshida Y."/>
            <person name="Fujiwara M."/>
            <person name="Mori M."/>
            <person name="Tomita M."/>
            <person name="Arakawa K."/>
        </authorList>
    </citation>
    <scope>NUCLEOTIDE SEQUENCE [LARGE SCALE GENOMIC DNA]</scope>
</reference>
<comment type="caution">
    <text evidence="1">The sequence shown here is derived from an EMBL/GenBank/DDBJ whole genome shotgun (WGS) entry which is preliminary data.</text>
</comment>
<keyword evidence="2" id="KW-1185">Reference proteome</keyword>
<evidence type="ECO:0000313" key="1">
    <source>
        <dbReference type="EMBL" id="GBM80948.1"/>
    </source>
</evidence>
<protein>
    <submittedName>
        <fullName evidence="1">Uncharacterized protein</fullName>
    </submittedName>
</protein>
<dbReference type="AlphaFoldDB" id="A0A4Y2ISU0"/>
<dbReference type="Proteomes" id="UP000499080">
    <property type="component" value="Unassembled WGS sequence"/>
</dbReference>
<accession>A0A4Y2ISU0</accession>
<sequence length="100" mass="11340">MRKSSKSVFCDLITPITDKTNFQCAACVIDGGFLLPRVIWKTGETFSAILVKYVVSIKSYYNQRANTVVCDGYPEDLPEKSTKAAERLRRAKRLHQMCCD</sequence>
<organism evidence="1 2">
    <name type="scientific">Araneus ventricosus</name>
    <name type="common">Orbweaver spider</name>
    <name type="synonym">Epeira ventricosa</name>
    <dbReference type="NCBI Taxonomy" id="182803"/>
    <lineage>
        <taxon>Eukaryota</taxon>
        <taxon>Metazoa</taxon>
        <taxon>Ecdysozoa</taxon>
        <taxon>Arthropoda</taxon>
        <taxon>Chelicerata</taxon>
        <taxon>Arachnida</taxon>
        <taxon>Araneae</taxon>
        <taxon>Araneomorphae</taxon>
        <taxon>Entelegynae</taxon>
        <taxon>Araneoidea</taxon>
        <taxon>Araneidae</taxon>
        <taxon>Araneus</taxon>
    </lineage>
</organism>
<gene>
    <name evidence="1" type="ORF">AVEN_275446_1</name>
</gene>
<name>A0A4Y2ISU0_ARAVE</name>
<dbReference type="EMBL" id="BGPR01002913">
    <property type="protein sequence ID" value="GBM80948.1"/>
    <property type="molecule type" value="Genomic_DNA"/>
</dbReference>
<dbReference type="OrthoDB" id="6760986at2759"/>